<comment type="caution">
    <text evidence="2">The sequence shown here is derived from an EMBL/GenBank/DDBJ whole genome shotgun (WGS) entry which is preliminary data.</text>
</comment>
<feature type="transmembrane region" description="Helical" evidence="1">
    <location>
        <begin position="102"/>
        <end position="123"/>
    </location>
</feature>
<feature type="transmembrane region" description="Helical" evidence="1">
    <location>
        <begin position="135"/>
        <end position="154"/>
    </location>
</feature>
<proteinExistence type="predicted"/>
<protein>
    <submittedName>
        <fullName evidence="2">DUF554 domain-containing protein</fullName>
    </submittedName>
</protein>
<dbReference type="EMBL" id="JABASA010000004">
    <property type="protein sequence ID" value="NMD48595.1"/>
    <property type="molecule type" value="Genomic_DNA"/>
</dbReference>
<organism evidence="2 3">
    <name type="scientific">Streptococcus ratti</name>
    <dbReference type="NCBI Taxonomy" id="1341"/>
    <lineage>
        <taxon>Bacteria</taxon>
        <taxon>Bacillati</taxon>
        <taxon>Bacillota</taxon>
        <taxon>Bacilli</taxon>
        <taxon>Lactobacillales</taxon>
        <taxon>Streptococcaceae</taxon>
        <taxon>Streptococcus</taxon>
    </lineage>
</organism>
<evidence type="ECO:0000256" key="1">
    <source>
        <dbReference type="SAM" id="Phobius"/>
    </source>
</evidence>
<gene>
    <name evidence="2" type="ORF">HHO37_02640</name>
</gene>
<feature type="transmembrane region" description="Helical" evidence="1">
    <location>
        <begin position="190"/>
        <end position="208"/>
    </location>
</feature>
<feature type="transmembrane region" description="Helical" evidence="1">
    <location>
        <begin position="31"/>
        <end position="50"/>
    </location>
</feature>
<dbReference type="PANTHER" id="PTHR36111">
    <property type="entry name" value="INNER MEMBRANE PROTEIN-RELATED"/>
    <property type="match status" value="1"/>
</dbReference>
<evidence type="ECO:0000313" key="3">
    <source>
        <dbReference type="Proteomes" id="UP000532121"/>
    </source>
</evidence>
<sequence>MNVALIIVGGGLGLGFKDHLKPQLQKTLMQATGVAVIFLAIAGVLGKMMMVTQNQLQSGHSFLLIISLALGAVLGELCQIEARIEQFGDFLKQKTGSQGDNQFVDSFVTATCTVCVGAMAVVGSIQDGIYGDTSILLAKGVLDLIIIAILSASLGRGAVFSAIPVAIFQGSITVLAALAGNFLSAQAVDGIALVGNAVIFCVGTNLAFDTKVKVANLLPALVIAVIWNSLAG</sequence>
<dbReference type="InterPro" id="IPR007563">
    <property type="entry name" value="DUF554"/>
</dbReference>
<evidence type="ECO:0000313" key="2">
    <source>
        <dbReference type="EMBL" id="NMD48595.1"/>
    </source>
</evidence>
<dbReference type="Pfam" id="PF04474">
    <property type="entry name" value="DUF554"/>
    <property type="match status" value="1"/>
</dbReference>
<dbReference type="AlphaFoldDB" id="A0A7X9QGZ8"/>
<keyword evidence="1" id="KW-1133">Transmembrane helix</keyword>
<accession>A0A7X9QGZ8</accession>
<keyword evidence="1" id="KW-0812">Transmembrane</keyword>
<feature type="transmembrane region" description="Helical" evidence="1">
    <location>
        <begin position="160"/>
        <end position="183"/>
    </location>
</feature>
<name>A0A7X9QGZ8_STRRT</name>
<keyword evidence="1" id="KW-0472">Membrane</keyword>
<reference evidence="2 3" key="1">
    <citation type="submission" date="2020-04" db="EMBL/GenBank/DDBJ databases">
        <title>MicrobeNet Type strains.</title>
        <authorList>
            <person name="Nicholson A.C."/>
        </authorList>
    </citation>
    <scope>NUCLEOTIDE SEQUENCE [LARGE SCALE GENOMIC DNA]</scope>
    <source>
        <strain evidence="2 3">DSM 22768</strain>
    </source>
</reference>
<dbReference type="Proteomes" id="UP000532121">
    <property type="component" value="Unassembled WGS sequence"/>
</dbReference>
<feature type="transmembrane region" description="Helical" evidence="1">
    <location>
        <begin position="214"/>
        <end position="231"/>
    </location>
</feature>
<dbReference type="PANTHER" id="PTHR36111:SF2">
    <property type="entry name" value="INNER MEMBRANE PROTEIN"/>
    <property type="match status" value="1"/>
</dbReference>